<dbReference type="Proteomes" id="UP000829685">
    <property type="component" value="Unassembled WGS sequence"/>
</dbReference>
<sequence length="559" mass="63822">MPRPVVEYSKREPGDNLTVEIPGSAEDVLARLFIQCHLCHLVWFVRHNVAYASNIQRIMSSTSPDEDSGGRVDWDAHRDMITELYLTKNLTLNEVMQIMGREHNFRATTRMYKSRLKRWNVSKKLNLEEVERILIERASGDGLPVEHMSGKTSNDRVKRYLRRMPRNKVSQLERTIHEQAVFSRPRKGSARVVAYQSFHLPVPPRMPEDLRIPEYCHHSIHRYLSGCIDQGIWAKYQVAAGRTGLDTVACQNRMTLTAILMQNGFTELGFRVLEVGFSQYKLCFNHSRELAFTRDPWLITMVYGIYVNLAQSQPALADSFIRFALGLSKIMQPENHPFRLLLSEFYRSDPRYAIPLAENLVWNYLRMVKSDQSSQGYLKGLPLQFALLVCCRQIAEWGGLDGSKADASIQSSLEATADVPHRYQRQMAALFVKAQALNIHYANGDYERARETRDEILSAPKELVSAHRTIPAICHRISFLLETKESDGDARTSALASGMLAVCQYNFGTGNSWTVRALIETYAHARRSGKEDMAKQLDQQIHAAVDELCQKIDTLELLL</sequence>
<feature type="domain" description="Clr5" evidence="1">
    <location>
        <begin position="73"/>
        <end position="123"/>
    </location>
</feature>
<name>A0A9Q0AKZ9_9PEZI</name>
<dbReference type="Pfam" id="PF14420">
    <property type="entry name" value="Clr5"/>
    <property type="match status" value="1"/>
</dbReference>
<evidence type="ECO:0000259" key="1">
    <source>
        <dbReference type="Pfam" id="PF14420"/>
    </source>
</evidence>
<comment type="caution">
    <text evidence="2">The sequence shown here is derived from an EMBL/GenBank/DDBJ whole genome shotgun (WGS) entry which is preliminary data.</text>
</comment>
<dbReference type="PANTHER" id="PTHR38788">
    <property type="entry name" value="CLR5 DOMAIN-CONTAINING PROTEIN"/>
    <property type="match status" value="1"/>
</dbReference>
<dbReference type="EMBL" id="JAFIMR010000032">
    <property type="protein sequence ID" value="KAI1860113.1"/>
    <property type="molecule type" value="Genomic_DNA"/>
</dbReference>
<dbReference type="InterPro" id="IPR025676">
    <property type="entry name" value="Clr5_dom"/>
</dbReference>
<evidence type="ECO:0000313" key="3">
    <source>
        <dbReference type="Proteomes" id="UP000829685"/>
    </source>
</evidence>
<proteinExistence type="predicted"/>
<protein>
    <recommendedName>
        <fullName evidence="1">Clr5 domain-containing protein</fullName>
    </recommendedName>
</protein>
<dbReference type="PANTHER" id="PTHR38788:SF3">
    <property type="entry name" value="CLR5 DOMAIN-CONTAINING PROTEIN"/>
    <property type="match status" value="1"/>
</dbReference>
<gene>
    <name evidence="2" type="ORF">JX265_010037</name>
</gene>
<keyword evidence="3" id="KW-1185">Reference proteome</keyword>
<reference evidence="2" key="1">
    <citation type="submission" date="2021-03" db="EMBL/GenBank/DDBJ databases">
        <title>Revisited historic fungal species revealed as producer of novel bioactive compounds through whole genome sequencing and comparative genomics.</title>
        <authorList>
            <person name="Vignolle G.A."/>
            <person name="Hochenegger N."/>
            <person name="Mach R.L."/>
            <person name="Mach-Aigner A.R."/>
            <person name="Javad Rahimi M."/>
            <person name="Salim K.A."/>
            <person name="Chan C.M."/>
            <person name="Lim L.B.L."/>
            <person name="Cai F."/>
            <person name="Druzhinina I.S."/>
            <person name="U'Ren J.M."/>
            <person name="Derntl C."/>
        </authorList>
    </citation>
    <scope>NUCLEOTIDE SEQUENCE</scope>
    <source>
        <strain evidence="2">TUCIM 5799</strain>
    </source>
</reference>
<dbReference type="AlphaFoldDB" id="A0A9Q0AKZ9"/>
<organism evidence="2 3">
    <name type="scientific">Neoarthrinium moseri</name>
    <dbReference type="NCBI Taxonomy" id="1658444"/>
    <lineage>
        <taxon>Eukaryota</taxon>
        <taxon>Fungi</taxon>
        <taxon>Dikarya</taxon>
        <taxon>Ascomycota</taxon>
        <taxon>Pezizomycotina</taxon>
        <taxon>Sordariomycetes</taxon>
        <taxon>Xylariomycetidae</taxon>
        <taxon>Amphisphaeriales</taxon>
        <taxon>Apiosporaceae</taxon>
        <taxon>Neoarthrinium</taxon>
    </lineage>
</organism>
<evidence type="ECO:0000313" key="2">
    <source>
        <dbReference type="EMBL" id="KAI1860113.1"/>
    </source>
</evidence>
<accession>A0A9Q0AKZ9</accession>